<dbReference type="AlphaFoldDB" id="A0A8K0A977"/>
<dbReference type="GO" id="GO:0010185">
    <property type="term" value="P:regulation of cellular defense response"/>
    <property type="evidence" value="ECO:0007669"/>
    <property type="project" value="UniProtKB-ARBA"/>
</dbReference>
<dbReference type="GO" id="GO:0046872">
    <property type="term" value="F:metal ion binding"/>
    <property type="evidence" value="ECO:0007669"/>
    <property type="project" value="UniProtKB-KW"/>
</dbReference>
<evidence type="ECO:0000256" key="3">
    <source>
        <dbReference type="ARBA" id="ARBA00011233"/>
    </source>
</evidence>
<dbReference type="Pfam" id="PF22633">
    <property type="entry name" value="F5_F8_type_C_2"/>
    <property type="match status" value="2"/>
</dbReference>
<keyword evidence="6" id="KW-0106">Calcium</keyword>
<accession>A0A8K0A977</accession>
<feature type="domain" description="F5/8 type C" evidence="10">
    <location>
        <begin position="199"/>
        <end position="353"/>
    </location>
</feature>
<dbReference type="PANTHER" id="PTHR45713">
    <property type="entry name" value="FTP DOMAIN-CONTAINING PROTEIN"/>
    <property type="match status" value="1"/>
</dbReference>
<reference evidence="11" key="1">
    <citation type="submission" date="2022-01" db="EMBL/GenBank/DDBJ databases">
        <authorList>
            <person name="Braso-Vives M."/>
        </authorList>
    </citation>
    <scope>NUCLEOTIDE SEQUENCE</scope>
</reference>
<proteinExistence type="inferred from homology"/>
<feature type="chain" id="PRO_5035440848" evidence="9">
    <location>
        <begin position="21"/>
        <end position="483"/>
    </location>
</feature>
<comment type="function">
    <text evidence="1">Acts as a defensive agent. Recognizes blood group fucosylated oligosaccharides including A, B, H and Lewis B-type antigens. Does not recognize Lewis A antigen and has low affinity for monovalent haptens.</text>
</comment>
<evidence type="ECO:0000313" key="11">
    <source>
        <dbReference type="EMBL" id="CAH1271139.1"/>
    </source>
</evidence>
<evidence type="ECO:0000256" key="7">
    <source>
        <dbReference type="ARBA" id="ARBA00023157"/>
    </source>
</evidence>
<evidence type="ECO:0000256" key="6">
    <source>
        <dbReference type="ARBA" id="ARBA00022837"/>
    </source>
</evidence>
<dbReference type="InterPro" id="IPR006585">
    <property type="entry name" value="FTP1"/>
</dbReference>
<evidence type="ECO:0000256" key="1">
    <source>
        <dbReference type="ARBA" id="ARBA00002219"/>
    </source>
</evidence>
<comment type="subunit">
    <text evidence="3">Homotrimer.</text>
</comment>
<dbReference type="Proteomes" id="UP000838412">
    <property type="component" value="Chromosome 8"/>
</dbReference>
<dbReference type="PROSITE" id="PS50022">
    <property type="entry name" value="FA58C_3"/>
    <property type="match status" value="1"/>
</dbReference>
<comment type="similarity">
    <text evidence="2">Belongs to the fucolectin family.</text>
</comment>
<evidence type="ECO:0000256" key="2">
    <source>
        <dbReference type="ARBA" id="ARBA00010147"/>
    </source>
</evidence>
<dbReference type="GO" id="GO:0042806">
    <property type="term" value="F:fucose binding"/>
    <property type="evidence" value="ECO:0007669"/>
    <property type="project" value="UniProtKB-ARBA"/>
</dbReference>
<dbReference type="InterPro" id="IPR051941">
    <property type="entry name" value="BG_Antigen-Binding_Lectin"/>
</dbReference>
<dbReference type="InterPro" id="IPR008979">
    <property type="entry name" value="Galactose-bd-like_sf"/>
</dbReference>
<evidence type="ECO:0000256" key="5">
    <source>
        <dbReference type="ARBA" id="ARBA00022734"/>
    </source>
</evidence>
<dbReference type="Gene3D" id="2.60.120.260">
    <property type="entry name" value="Galactose-binding domain-like"/>
    <property type="match status" value="2"/>
</dbReference>
<evidence type="ECO:0000259" key="10">
    <source>
        <dbReference type="PROSITE" id="PS50022"/>
    </source>
</evidence>
<feature type="region of interest" description="Disordered" evidence="8">
    <location>
        <begin position="405"/>
        <end position="483"/>
    </location>
</feature>
<evidence type="ECO:0000256" key="8">
    <source>
        <dbReference type="SAM" id="MobiDB-lite"/>
    </source>
</evidence>
<feature type="signal peptide" evidence="9">
    <location>
        <begin position="1"/>
        <end position="20"/>
    </location>
</feature>
<feature type="compositionally biased region" description="Acidic residues" evidence="8">
    <location>
        <begin position="422"/>
        <end position="451"/>
    </location>
</feature>
<dbReference type="SUPFAM" id="SSF49785">
    <property type="entry name" value="Galactose-binding domain-like"/>
    <property type="match status" value="2"/>
</dbReference>
<keyword evidence="5" id="KW-0430">Lectin</keyword>
<evidence type="ECO:0000256" key="4">
    <source>
        <dbReference type="ARBA" id="ARBA00022723"/>
    </source>
</evidence>
<dbReference type="PANTHER" id="PTHR45713:SF6">
    <property type="entry name" value="F5_8 TYPE C DOMAIN-CONTAINING PROTEIN"/>
    <property type="match status" value="1"/>
</dbReference>
<sequence>MTGHFALVLALTLLAGAVYPAKTMSTQDQQLNDEDIKKAEVLLKEIEDLVQEEVNPENNNVGDDDMALRQYGALRPNIANGRPTFQSSVAHGGSPGRAVDGNRRPIWGSSSCTHTNAENDPWWYVDLGMAVTVDHIAIVNRRDCCHGRITPFDVHVGFKTAVAGNPRCGGHHRFPATNNEHVVNCRGRRGRYVGIRLPGKSRILTLCEVEVYAAPNLALGKPTVQSAVAHNGYASRATDGCRARAWPSKCCTHTPAMSNPWLQVDLGRTTSVQWVSLFNRRDCCSGRLNPFTIHIGNNANINQNPRCGGHHTIPTNLDTDAINCNGLRGRYVGIRLPGNGRILTVCELEVYAGTVTKKRTAEVRGIEGQDCGEHKDGESWVSGEENCLCDLGEEGCTKVDCGQDGDQQPIKDEDGMWSCPPEPDEDEQSDSQEMEEGGTDPQELEEGGPDGDPERRMLAEILGALEQNDVRTAEDELEPNPNE</sequence>
<feature type="region of interest" description="Disordered" evidence="8">
    <location>
        <begin position="82"/>
        <end position="103"/>
    </location>
</feature>
<keyword evidence="4" id="KW-0479">Metal-binding</keyword>
<dbReference type="GO" id="GO:0001868">
    <property type="term" value="P:regulation of complement activation, lectin pathway"/>
    <property type="evidence" value="ECO:0007669"/>
    <property type="project" value="UniProtKB-ARBA"/>
</dbReference>
<dbReference type="SMART" id="SM00607">
    <property type="entry name" value="FTP"/>
    <property type="match status" value="2"/>
</dbReference>
<evidence type="ECO:0000313" key="12">
    <source>
        <dbReference type="Proteomes" id="UP000838412"/>
    </source>
</evidence>
<dbReference type="InterPro" id="IPR000421">
    <property type="entry name" value="FA58C"/>
</dbReference>
<protein>
    <submittedName>
        <fullName evidence="11">Hypp4573 protein</fullName>
    </submittedName>
</protein>
<keyword evidence="9" id="KW-0732">Signal</keyword>
<gene>
    <name evidence="11" type="primary">Hypp4573</name>
    <name evidence="11" type="ORF">BLAG_LOCUS23240</name>
</gene>
<organism evidence="11 12">
    <name type="scientific">Branchiostoma lanceolatum</name>
    <name type="common">Common lancelet</name>
    <name type="synonym">Amphioxus lanceolatum</name>
    <dbReference type="NCBI Taxonomy" id="7740"/>
    <lineage>
        <taxon>Eukaryota</taxon>
        <taxon>Metazoa</taxon>
        <taxon>Chordata</taxon>
        <taxon>Cephalochordata</taxon>
        <taxon>Leptocardii</taxon>
        <taxon>Amphioxiformes</taxon>
        <taxon>Branchiostomatidae</taxon>
        <taxon>Branchiostoma</taxon>
    </lineage>
</organism>
<name>A0A8K0A977_BRALA</name>
<keyword evidence="7" id="KW-1015">Disulfide bond</keyword>
<dbReference type="EMBL" id="OV696693">
    <property type="protein sequence ID" value="CAH1271139.1"/>
    <property type="molecule type" value="Genomic_DNA"/>
</dbReference>
<dbReference type="OrthoDB" id="547680at2759"/>
<keyword evidence="12" id="KW-1185">Reference proteome</keyword>
<evidence type="ECO:0000256" key="9">
    <source>
        <dbReference type="SAM" id="SignalP"/>
    </source>
</evidence>